<name>A0A9D1YS33_9MICO</name>
<proteinExistence type="predicted"/>
<evidence type="ECO:0000256" key="1">
    <source>
        <dbReference type="ARBA" id="ARBA00022679"/>
    </source>
</evidence>
<dbReference type="InterPro" id="IPR018294">
    <property type="entry name" value="ISPD_synthase_CS"/>
</dbReference>
<organism evidence="3 4">
    <name type="scientific">Candidatus Agrococcus pullicola</name>
    <dbReference type="NCBI Taxonomy" id="2838429"/>
    <lineage>
        <taxon>Bacteria</taxon>
        <taxon>Bacillati</taxon>
        <taxon>Actinomycetota</taxon>
        <taxon>Actinomycetes</taxon>
        <taxon>Micrococcales</taxon>
        <taxon>Microbacteriaceae</taxon>
        <taxon>Agrococcus</taxon>
    </lineage>
</organism>
<dbReference type="GO" id="GO:0008299">
    <property type="term" value="P:isoprenoid biosynthetic process"/>
    <property type="evidence" value="ECO:0007669"/>
    <property type="project" value="InterPro"/>
</dbReference>
<dbReference type="Pfam" id="PF01128">
    <property type="entry name" value="IspD"/>
    <property type="match status" value="1"/>
</dbReference>
<dbReference type="PANTHER" id="PTHR43015">
    <property type="entry name" value="D-RIBITOL-5-PHOSPHATE CYTIDYLYLTRANSFERASE"/>
    <property type="match status" value="1"/>
</dbReference>
<dbReference type="PANTHER" id="PTHR43015:SF1">
    <property type="entry name" value="D-RIBITOL-5-PHOSPHATE CYTIDYLYLTRANSFERASE"/>
    <property type="match status" value="1"/>
</dbReference>
<dbReference type="InterPro" id="IPR034683">
    <property type="entry name" value="IspD/TarI"/>
</dbReference>
<gene>
    <name evidence="3" type="ORF">H9830_00805</name>
</gene>
<reference evidence="3" key="1">
    <citation type="journal article" date="2021" name="PeerJ">
        <title>Extensive microbial diversity within the chicken gut microbiome revealed by metagenomics and culture.</title>
        <authorList>
            <person name="Gilroy R."/>
            <person name="Ravi A."/>
            <person name="Getino M."/>
            <person name="Pursley I."/>
            <person name="Horton D.L."/>
            <person name="Alikhan N.F."/>
            <person name="Baker D."/>
            <person name="Gharbi K."/>
            <person name="Hall N."/>
            <person name="Watson M."/>
            <person name="Adriaenssens E.M."/>
            <person name="Foster-Nyarko E."/>
            <person name="Jarju S."/>
            <person name="Secka A."/>
            <person name="Antonio M."/>
            <person name="Oren A."/>
            <person name="Chaudhuri R.R."/>
            <person name="La Ragione R."/>
            <person name="Hildebrand F."/>
            <person name="Pallen M.J."/>
        </authorList>
    </citation>
    <scope>NUCLEOTIDE SEQUENCE</scope>
    <source>
        <strain evidence="3">ChiGjej1B1-98</strain>
    </source>
</reference>
<evidence type="ECO:0000313" key="3">
    <source>
        <dbReference type="EMBL" id="HIY64799.1"/>
    </source>
</evidence>
<dbReference type="SUPFAM" id="SSF53448">
    <property type="entry name" value="Nucleotide-diphospho-sugar transferases"/>
    <property type="match status" value="1"/>
</dbReference>
<dbReference type="AlphaFoldDB" id="A0A9D1YS33"/>
<keyword evidence="1" id="KW-0808">Transferase</keyword>
<keyword evidence="2 3" id="KW-0548">Nucleotidyltransferase</keyword>
<dbReference type="InterPro" id="IPR029044">
    <property type="entry name" value="Nucleotide-diphossugar_trans"/>
</dbReference>
<evidence type="ECO:0000313" key="4">
    <source>
        <dbReference type="Proteomes" id="UP000824005"/>
    </source>
</evidence>
<dbReference type="GO" id="GO:0070567">
    <property type="term" value="F:cytidylyltransferase activity"/>
    <property type="evidence" value="ECO:0007669"/>
    <property type="project" value="InterPro"/>
</dbReference>
<evidence type="ECO:0000256" key="2">
    <source>
        <dbReference type="ARBA" id="ARBA00022695"/>
    </source>
</evidence>
<dbReference type="GO" id="GO:0005829">
    <property type="term" value="C:cytosol"/>
    <property type="evidence" value="ECO:0007669"/>
    <property type="project" value="TreeGrafter"/>
</dbReference>
<dbReference type="PROSITE" id="PS01295">
    <property type="entry name" value="ISPD"/>
    <property type="match status" value="1"/>
</dbReference>
<protein>
    <submittedName>
        <fullName evidence="3">2-C-methyl-D-erythritol 4-phosphate cytidylyltransferase</fullName>
    </submittedName>
</protein>
<dbReference type="Gene3D" id="3.90.550.10">
    <property type="entry name" value="Spore Coat Polysaccharide Biosynthesis Protein SpsA, Chain A"/>
    <property type="match status" value="1"/>
</dbReference>
<dbReference type="EMBL" id="DXDC01000020">
    <property type="protein sequence ID" value="HIY64799.1"/>
    <property type="molecule type" value="Genomic_DNA"/>
</dbReference>
<dbReference type="CDD" id="cd02516">
    <property type="entry name" value="CDP-ME_synthetase"/>
    <property type="match status" value="1"/>
</dbReference>
<accession>A0A9D1YS33</accession>
<reference evidence="3" key="2">
    <citation type="submission" date="2021-04" db="EMBL/GenBank/DDBJ databases">
        <authorList>
            <person name="Gilroy R."/>
        </authorList>
    </citation>
    <scope>NUCLEOTIDE SEQUENCE</scope>
    <source>
        <strain evidence="3">ChiGjej1B1-98</strain>
    </source>
</reference>
<dbReference type="Proteomes" id="UP000824005">
    <property type="component" value="Unassembled WGS sequence"/>
</dbReference>
<sequence length="237" mass="26313">MNIGLIFAGGIGSRMTSATLPKQFLEVHGTPLIVHTIQHFQDHPQIDRIAVSILPEWRDRFARLVARYELTKVNWIVDGGATGQESRHRALRAVANECPGDSVVLIHDGVRPLINAEVISDNIATVLELGPAITSSKCNETVVSSPGQEIEDVLPRDFLHFAQAPQSLRLDTAIDIYDRAVAEGENDSIDTSTLLRRYGHKLFRVDGPRSNIKITTAEDYYICRAFFDVLERNQIGG</sequence>
<comment type="caution">
    <text evidence="3">The sequence shown here is derived from an EMBL/GenBank/DDBJ whole genome shotgun (WGS) entry which is preliminary data.</text>
</comment>